<reference evidence="4 5" key="1">
    <citation type="submission" date="2011-09" db="EMBL/GenBank/DDBJ databases">
        <title>Complete sequence of chromosome of Thioflavicoccus mobilis 8321.</title>
        <authorList>
            <consortium name="US DOE Joint Genome Institute"/>
            <person name="Lucas S."/>
            <person name="Han J."/>
            <person name="Lapidus A."/>
            <person name="Cheng J.-F."/>
            <person name="Goodwin L."/>
            <person name="Pitluck S."/>
            <person name="Peters L."/>
            <person name="Ovchinnikova G."/>
            <person name="Lu M."/>
            <person name="Detter J.C."/>
            <person name="Han C."/>
            <person name="Tapia R."/>
            <person name="Land M."/>
            <person name="Hauser L."/>
            <person name="Kyrpides N."/>
            <person name="Ivanova N."/>
            <person name="Pagani I."/>
            <person name="Vogl K."/>
            <person name="Liu Z."/>
            <person name="Imhoff J."/>
            <person name="Thiel V."/>
            <person name="Frigaard N.-U."/>
            <person name="Bryant D."/>
            <person name="Woyke T."/>
        </authorList>
    </citation>
    <scope>NUCLEOTIDE SEQUENCE [LARGE SCALE GENOMIC DNA]</scope>
    <source>
        <strain evidence="4 5">8321</strain>
    </source>
</reference>
<feature type="domain" description="Helix-turn-helix type 11" evidence="1">
    <location>
        <begin position="6"/>
        <end position="60"/>
    </location>
</feature>
<dbReference type="KEGG" id="tmb:Thimo_1281"/>
<gene>
    <name evidence="4" type="ORF">Thimo_1281</name>
</gene>
<dbReference type="Pfam" id="PF08279">
    <property type="entry name" value="HTH_11"/>
    <property type="match status" value="1"/>
</dbReference>
<dbReference type="EMBL" id="CP003051">
    <property type="protein sequence ID" value="AGA90078.1"/>
    <property type="molecule type" value="Genomic_DNA"/>
</dbReference>
<evidence type="ECO:0000313" key="4">
    <source>
        <dbReference type="EMBL" id="AGA90078.1"/>
    </source>
</evidence>
<dbReference type="HOGENOM" id="CLU_041141_4_1_6"/>
<dbReference type="InterPro" id="IPR013196">
    <property type="entry name" value="HTH_11"/>
</dbReference>
<evidence type="ECO:0000313" key="5">
    <source>
        <dbReference type="Proteomes" id="UP000010816"/>
    </source>
</evidence>
<dbReference type="PROSITE" id="PS52050">
    <property type="entry name" value="WYL"/>
    <property type="match status" value="1"/>
</dbReference>
<evidence type="ECO:0000259" key="2">
    <source>
        <dbReference type="Pfam" id="PF13280"/>
    </source>
</evidence>
<dbReference type="RefSeq" id="WP_015280222.1">
    <property type="nucleotide sequence ID" value="NC_019940.1"/>
</dbReference>
<evidence type="ECO:0000259" key="1">
    <source>
        <dbReference type="Pfam" id="PF08279"/>
    </source>
</evidence>
<protein>
    <submittedName>
        <fullName evidence="4">Putative transcriptional regulator</fullName>
    </submittedName>
</protein>
<dbReference type="InterPro" id="IPR026881">
    <property type="entry name" value="WYL_dom"/>
</dbReference>
<dbReference type="PATRIC" id="fig|765912.4.peg.1246"/>
<dbReference type="Gene3D" id="1.10.10.10">
    <property type="entry name" value="Winged helix-like DNA-binding domain superfamily/Winged helix DNA-binding domain"/>
    <property type="match status" value="1"/>
</dbReference>
<dbReference type="Pfam" id="PF13280">
    <property type="entry name" value="WYL"/>
    <property type="match status" value="1"/>
</dbReference>
<accession>L0GTK1</accession>
<dbReference type="eggNOG" id="COG2378">
    <property type="taxonomic scope" value="Bacteria"/>
</dbReference>
<dbReference type="InterPro" id="IPR057727">
    <property type="entry name" value="WCX_dom"/>
</dbReference>
<dbReference type="OrthoDB" id="9807255at2"/>
<dbReference type="STRING" id="765912.Thimo_1281"/>
<feature type="domain" description="WCX" evidence="3">
    <location>
        <begin position="242"/>
        <end position="319"/>
    </location>
</feature>
<dbReference type="PANTHER" id="PTHR34580:SF3">
    <property type="entry name" value="PROTEIN PAFB"/>
    <property type="match status" value="1"/>
</dbReference>
<feature type="domain" description="WYL" evidence="2">
    <location>
        <begin position="144"/>
        <end position="212"/>
    </location>
</feature>
<dbReference type="PANTHER" id="PTHR34580">
    <property type="match status" value="1"/>
</dbReference>
<keyword evidence="5" id="KW-1185">Reference proteome</keyword>
<dbReference type="Pfam" id="PF25583">
    <property type="entry name" value="WCX"/>
    <property type="match status" value="1"/>
</dbReference>
<organism evidence="4 5">
    <name type="scientific">Thioflavicoccus mobilis 8321</name>
    <dbReference type="NCBI Taxonomy" id="765912"/>
    <lineage>
        <taxon>Bacteria</taxon>
        <taxon>Pseudomonadati</taxon>
        <taxon>Pseudomonadota</taxon>
        <taxon>Gammaproteobacteria</taxon>
        <taxon>Chromatiales</taxon>
        <taxon>Chromatiaceae</taxon>
        <taxon>Thioflavicoccus</taxon>
    </lineage>
</organism>
<sequence length="329" mass="37648">MDTLTRISDLCRILEARRRPISLQDLMGQLECSESTARRAIHKLRDEFNAPIVFDQNAKGWYLDRTCNARTFRLPGHWLTAAELHALLSCHQLLRQIEPGLLGPEIAPLMEHIETTLAKHGLDRALLAERVRLVAIGARPVPSETLKAVAEALLSGHRLQVTYHSRSRDEIRERTLSLQRLTWYRSNWYLEAWCHQSGGPRRFAVERLLSARPLATAAEPIPTADLDAHFADAYGIFAGLATQTATLLFSRERARWVADERWHPHQRGRHLPDGRYELTLPYGRADELIMDILKYGPDVEVIAPTELRDAVAGRLEEAAKRYRRHLVRF</sequence>
<dbReference type="InterPro" id="IPR036388">
    <property type="entry name" value="WH-like_DNA-bd_sf"/>
</dbReference>
<dbReference type="InterPro" id="IPR051534">
    <property type="entry name" value="CBASS_pafABC_assoc_protein"/>
</dbReference>
<dbReference type="AlphaFoldDB" id="L0GTK1"/>
<proteinExistence type="predicted"/>
<evidence type="ECO:0000259" key="3">
    <source>
        <dbReference type="Pfam" id="PF25583"/>
    </source>
</evidence>
<dbReference type="Proteomes" id="UP000010816">
    <property type="component" value="Chromosome"/>
</dbReference>
<name>L0GTK1_9GAMM</name>